<accession>A0A9P4PZ50</accession>
<evidence type="ECO:0000313" key="1">
    <source>
        <dbReference type="EMBL" id="KAF2451526.1"/>
    </source>
</evidence>
<organism evidence="1 2">
    <name type="scientific">Karstenula rhodostoma CBS 690.94</name>
    <dbReference type="NCBI Taxonomy" id="1392251"/>
    <lineage>
        <taxon>Eukaryota</taxon>
        <taxon>Fungi</taxon>
        <taxon>Dikarya</taxon>
        <taxon>Ascomycota</taxon>
        <taxon>Pezizomycotina</taxon>
        <taxon>Dothideomycetes</taxon>
        <taxon>Pleosporomycetidae</taxon>
        <taxon>Pleosporales</taxon>
        <taxon>Massarineae</taxon>
        <taxon>Didymosphaeriaceae</taxon>
        <taxon>Karstenula</taxon>
    </lineage>
</organism>
<proteinExistence type="predicted"/>
<sequence length="160" mass="17819">MLDTIGTFDKAIQEDEPKKCKRKSLLKEQGITPFLKKLEPKIKEAIEWIQLDHITTHCACTALFRKTHITMRIKGTSLHESFVSITDPGLGDWRKGTQSAIGYAYCIASSAIRELELALQHGNLMEKGKMKQDKIPTPLLDVAVAVIKEYCEAGGDGFAD</sequence>
<evidence type="ECO:0000313" key="2">
    <source>
        <dbReference type="Proteomes" id="UP000799764"/>
    </source>
</evidence>
<dbReference type="EMBL" id="MU001492">
    <property type="protein sequence ID" value="KAF2451526.1"/>
    <property type="molecule type" value="Genomic_DNA"/>
</dbReference>
<keyword evidence="2" id="KW-1185">Reference proteome</keyword>
<reference evidence="1" key="1">
    <citation type="journal article" date="2020" name="Stud. Mycol.">
        <title>101 Dothideomycetes genomes: a test case for predicting lifestyles and emergence of pathogens.</title>
        <authorList>
            <person name="Haridas S."/>
            <person name="Albert R."/>
            <person name="Binder M."/>
            <person name="Bloem J."/>
            <person name="Labutti K."/>
            <person name="Salamov A."/>
            <person name="Andreopoulos B."/>
            <person name="Baker S."/>
            <person name="Barry K."/>
            <person name="Bills G."/>
            <person name="Bluhm B."/>
            <person name="Cannon C."/>
            <person name="Castanera R."/>
            <person name="Culley D."/>
            <person name="Daum C."/>
            <person name="Ezra D."/>
            <person name="Gonzalez J."/>
            <person name="Henrissat B."/>
            <person name="Kuo A."/>
            <person name="Liang C."/>
            <person name="Lipzen A."/>
            <person name="Lutzoni F."/>
            <person name="Magnuson J."/>
            <person name="Mondo S."/>
            <person name="Nolan M."/>
            <person name="Ohm R."/>
            <person name="Pangilinan J."/>
            <person name="Park H.-J."/>
            <person name="Ramirez L."/>
            <person name="Alfaro M."/>
            <person name="Sun H."/>
            <person name="Tritt A."/>
            <person name="Yoshinaga Y."/>
            <person name="Zwiers L.-H."/>
            <person name="Turgeon B."/>
            <person name="Goodwin S."/>
            <person name="Spatafora J."/>
            <person name="Crous P."/>
            <person name="Grigoriev I."/>
        </authorList>
    </citation>
    <scope>NUCLEOTIDE SEQUENCE</scope>
    <source>
        <strain evidence="1">CBS 690.94</strain>
    </source>
</reference>
<protein>
    <submittedName>
        <fullName evidence="1">Uncharacterized protein</fullName>
    </submittedName>
</protein>
<dbReference type="Proteomes" id="UP000799764">
    <property type="component" value="Unassembled WGS sequence"/>
</dbReference>
<name>A0A9P4PZ50_9PLEO</name>
<gene>
    <name evidence="1" type="ORF">P171DRAFT_478562</name>
</gene>
<dbReference type="AlphaFoldDB" id="A0A9P4PZ50"/>
<comment type="caution">
    <text evidence="1">The sequence shown here is derived from an EMBL/GenBank/DDBJ whole genome shotgun (WGS) entry which is preliminary data.</text>
</comment>